<dbReference type="InterPro" id="IPR036390">
    <property type="entry name" value="WH_DNA-bd_sf"/>
</dbReference>
<gene>
    <name evidence="4" type="ORF">Back11_03480</name>
</gene>
<dbReference type="InterPro" id="IPR011991">
    <property type="entry name" value="ArsR-like_HTH"/>
</dbReference>
<feature type="region of interest" description="Disordered" evidence="2">
    <location>
        <begin position="188"/>
        <end position="227"/>
    </location>
</feature>
<keyword evidence="1" id="KW-0238">DNA-binding</keyword>
<name>A0A3G9J2S7_9BACL</name>
<dbReference type="KEGG" id="pbk:Back11_03480"/>
<keyword evidence="5" id="KW-1185">Reference proteome</keyword>
<dbReference type="Pfam" id="PF12840">
    <property type="entry name" value="HTH_20"/>
    <property type="match status" value="1"/>
</dbReference>
<organism evidence="4 5">
    <name type="scientific">Paenibacillus baekrokdamisoli</name>
    <dbReference type="NCBI Taxonomy" id="1712516"/>
    <lineage>
        <taxon>Bacteria</taxon>
        <taxon>Bacillati</taxon>
        <taxon>Bacillota</taxon>
        <taxon>Bacilli</taxon>
        <taxon>Bacillales</taxon>
        <taxon>Paenibacillaceae</taxon>
        <taxon>Paenibacillus</taxon>
    </lineage>
</organism>
<feature type="domain" description="HTH arsR-type" evidence="3">
    <location>
        <begin position="41"/>
        <end position="122"/>
    </location>
</feature>
<reference evidence="4 5" key="1">
    <citation type="submission" date="2018-11" db="EMBL/GenBank/DDBJ databases">
        <title>Complete genome sequence of Paenibacillus baekrokdamisoli strain KCTC 33723.</title>
        <authorList>
            <person name="Kang S.W."/>
            <person name="Lee K.C."/>
            <person name="Kim K.K."/>
            <person name="Kim J.S."/>
            <person name="Kim D.S."/>
            <person name="Ko S.H."/>
            <person name="Yang S.H."/>
            <person name="Lee J.S."/>
        </authorList>
    </citation>
    <scope>NUCLEOTIDE SEQUENCE [LARGE SCALE GENOMIC DNA]</scope>
    <source>
        <strain evidence="4 5">KCTC 33723</strain>
    </source>
</reference>
<dbReference type="NCBIfam" id="NF005061">
    <property type="entry name" value="PRK06474.1"/>
    <property type="match status" value="1"/>
</dbReference>
<dbReference type="CDD" id="cd00090">
    <property type="entry name" value="HTH_ARSR"/>
    <property type="match status" value="1"/>
</dbReference>
<dbReference type="SMART" id="SM00418">
    <property type="entry name" value="HTH_ARSR"/>
    <property type="match status" value="1"/>
</dbReference>
<sequence>MQESAAYFLELTSIHYYFIIIIDNDNKKDEVMEMAESRTDLILHPIRIRIIQTLVTGEHMTTQQLAEMLPDVPQATMYRHLNKLLQAKLIEVVERNQVRGTVEKVYALAANGADGILEDEEKISPEKHMQMFLKFAASLITDFGDYLKQDDYDLFKDGVTFRQAQFYLTDEEYMQMLLEIRENMSRYMGKKPGQGRRRRMMSTIVIPGKASETDKDKSEEESHDDAR</sequence>
<protein>
    <recommendedName>
        <fullName evidence="3">HTH arsR-type domain-containing protein</fullName>
    </recommendedName>
</protein>
<dbReference type="InterPro" id="IPR036388">
    <property type="entry name" value="WH-like_DNA-bd_sf"/>
</dbReference>
<proteinExistence type="predicted"/>
<dbReference type="EMBL" id="AP019308">
    <property type="protein sequence ID" value="BBH19003.1"/>
    <property type="molecule type" value="Genomic_DNA"/>
</dbReference>
<dbReference type="InterPro" id="IPR001845">
    <property type="entry name" value="HTH_ArsR_DNA-bd_dom"/>
</dbReference>
<dbReference type="GO" id="GO:0003677">
    <property type="term" value="F:DNA binding"/>
    <property type="evidence" value="ECO:0007669"/>
    <property type="project" value="UniProtKB-KW"/>
</dbReference>
<evidence type="ECO:0000256" key="1">
    <source>
        <dbReference type="ARBA" id="ARBA00023125"/>
    </source>
</evidence>
<feature type="compositionally biased region" description="Basic and acidic residues" evidence="2">
    <location>
        <begin position="211"/>
        <end position="227"/>
    </location>
</feature>
<dbReference type="GO" id="GO:0003700">
    <property type="term" value="F:DNA-binding transcription factor activity"/>
    <property type="evidence" value="ECO:0007669"/>
    <property type="project" value="InterPro"/>
</dbReference>
<evidence type="ECO:0000313" key="4">
    <source>
        <dbReference type="EMBL" id="BBH19003.1"/>
    </source>
</evidence>
<dbReference type="Gene3D" id="6.10.140.2180">
    <property type="match status" value="1"/>
</dbReference>
<accession>A0A3G9J2S7</accession>
<dbReference type="AlphaFoldDB" id="A0A3G9J2S7"/>
<dbReference type="Proteomes" id="UP000275368">
    <property type="component" value="Chromosome"/>
</dbReference>
<dbReference type="SUPFAM" id="SSF46785">
    <property type="entry name" value="Winged helix' DNA-binding domain"/>
    <property type="match status" value="1"/>
</dbReference>
<evidence type="ECO:0000313" key="5">
    <source>
        <dbReference type="Proteomes" id="UP000275368"/>
    </source>
</evidence>
<evidence type="ECO:0000256" key="2">
    <source>
        <dbReference type="SAM" id="MobiDB-lite"/>
    </source>
</evidence>
<evidence type="ECO:0000259" key="3">
    <source>
        <dbReference type="SMART" id="SM00418"/>
    </source>
</evidence>
<dbReference type="Gene3D" id="1.10.10.10">
    <property type="entry name" value="Winged helix-like DNA-binding domain superfamily/Winged helix DNA-binding domain"/>
    <property type="match status" value="1"/>
</dbReference>